<dbReference type="InterPro" id="IPR036864">
    <property type="entry name" value="Zn2-C6_fun-type_DNA-bd_sf"/>
</dbReference>
<reference evidence="5" key="1">
    <citation type="journal article" date="2020" name="Stud. Mycol.">
        <title>101 Dothideomycetes genomes: a test case for predicting lifestyles and emergence of pathogens.</title>
        <authorList>
            <person name="Haridas S."/>
            <person name="Albert R."/>
            <person name="Binder M."/>
            <person name="Bloem J."/>
            <person name="Labutti K."/>
            <person name="Salamov A."/>
            <person name="Andreopoulos B."/>
            <person name="Baker S."/>
            <person name="Barry K."/>
            <person name="Bills G."/>
            <person name="Bluhm B."/>
            <person name="Cannon C."/>
            <person name="Castanera R."/>
            <person name="Culley D."/>
            <person name="Daum C."/>
            <person name="Ezra D."/>
            <person name="Gonzalez J."/>
            <person name="Henrissat B."/>
            <person name="Kuo A."/>
            <person name="Liang C."/>
            <person name="Lipzen A."/>
            <person name="Lutzoni F."/>
            <person name="Magnuson J."/>
            <person name="Mondo S."/>
            <person name="Nolan M."/>
            <person name="Ohm R."/>
            <person name="Pangilinan J."/>
            <person name="Park H.-J."/>
            <person name="Ramirez L."/>
            <person name="Alfaro M."/>
            <person name="Sun H."/>
            <person name="Tritt A."/>
            <person name="Yoshinaga Y."/>
            <person name="Zwiers L.-H."/>
            <person name="Turgeon B."/>
            <person name="Goodwin S."/>
            <person name="Spatafora J."/>
            <person name="Crous P."/>
            <person name="Grigoriev I."/>
        </authorList>
    </citation>
    <scope>NUCLEOTIDE SEQUENCE</scope>
    <source>
        <strain evidence="5">ATCC 36951</strain>
    </source>
</reference>
<dbReference type="Gene3D" id="4.10.240.10">
    <property type="entry name" value="Zn(2)-C6 fungal-type DNA-binding domain"/>
    <property type="match status" value="1"/>
</dbReference>
<organism evidence="5 6">
    <name type="scientific">Zasmidium cellare ATCC 36951</name>
    <dbReference type="NCBI Taxonomy" id="1080233"/>
    <lineage>
        <taxon>Eukaryota</taxon>
        <taxon>Fungi</taxon>
        <taxon>Dikarya</taxon>
        <taxon>Ascomycota</taxon>
        <taxon>Pezizomycotina</taxon>
        <taxon>Dothideomycetes</taxon>
        <taxon>Dothideomycetidae</taxon>
        <taxon>Mycosphaerellales</taxon>
        <taxon>Mycosphaerellaceae</taxon>
        <taxon>Zasmidium</taxon>
    </lineage>
</organism>
<dbReference type="GO" id="GO:0008270">
    <property type="term" value="F:zinc ion binding"/>
    <property type="evidence" value="ECO:0007669"/>
    <property type="project" value="InterPro"/>
</dbReference>
<gene>
    <name evidence="5" type="ORF">M409DRAFT_52646</name>
</gene>
<dbReference type="SUPFAM" id="SSF57701">
    <property type="entry name" value="Zn2/Cys6 DNA-binding domain"/>
    <property type="match status" value="1"/>
</dbReference>
<dbReference type="GO" id="GO:0005634">
    <property type="term" value="C:nucleus"/>
    <property type="evidence" value="ECO:0007669"/>
    <property type="project" value="UniProtKB-SubCell"/>
</dbReference>
<evidence type="ECO:0000256" key="2">
    <source>
        <dbReference type="ARBA" id="ARBA00023242"/>
    </source>
</evidence>
<keyword evidence="6" id="KW-1185">Reference proteome</keyword>
<dbReference type="Pfam" id="PF11951">
    <property type="entry name" value="Fungal_trans_2"/>
    <property type="match status" value="1"/>
</dbReference>
<protein>
    <recommendedName>
        <fullName evidence="4">Zn(2)-C6 fungal-type domain-containing protein</fullName>
    </recommendedName>
</protein>
<dbReference type="GO" id="GO:0000976">
    <property type="term" value="F:transcription cis-regulatory region binding"/>
    <property type="evidence" value="ECO:0007669"/>
    <property type="project" value="TreeGrafter"/>
</dbReference>
<feature type="region of interest" description="Disordered" evidence="3">
    <location>
        <begin position="1"/>
        <end position="25"/>
    </location>
</feature>
<dbReference type="GO" id="GO:0000981">
    <property type="term" value="F:DNA-binding transcription factor activity, RNA polymerase II-specific"/>
    <property type="evidence" value="ECO:0007669"/>
    <property type="project" value="InterPro"/>
</dbReference>
<evidence type="ECO:0000313" key="6">
    <source>
        <dbReference type="Proteomes" id="UP000799537"/>
    </source>
</evidence>
<dbReference type="Pfam" id="PF00172">
    <property type="entry name" value="Zn_clus"/>
    <property type="match status" value="1"/>
</dbReference>
<evidence type="ECO:0000259" key="4">
    <source>
        <dbReference type="PROSITE" id="PS50048"/>
    </source>
</evidence>
<comment type="subcellular location">
    <subcellularLocation>
        <location evidence="1">Nucleus</location>
    </subcellularLocation>
</comment>
<dbReference type="RefSeq" id="XP_033670287.1">
    <property type="nucleotide sequence ID" value="XM_033812133.1"/>
</dbReference>
<evidence type="ECO:0000313" key="5">
    <source>
        <dbReference type="EMBL" id="KAF2169398.1"/>
    </source>
</evidence>
<dbReference type="InterPro" id="IPR001138">
    <property type="entry name" value="Zn2Cys6_DnaBD"/>
</dbReference>
<dbReference type="SMART" id="SM00066">
    <property type="entry name" value="GAL4"/>
    <property type="match status" value="1"/>
</dbReference>
<dbReference type="GeneID" id="54565405"/>
<feature type="region of interest" description="Disordered" evidence="3">
    <location>
        <begin position="85"/>
        <end position="118"/>
    </location>
</feature>
<dbReference type="CDD" id="cd00067">
    <property type="entry name" value="GAL4"/>
    <property type="match status" value="1"/>
</dbReference>
<accession>A0A6A6CT90</accession>
<dbReference type="InterPro" id="IPR021858">
    <property type="entry name" value="Fun_TF"/>
</dbReference>
<dbReference type="GO" id="GO:0045944">
    <property type="term" value="P:positive regulation of transcription by RNA polymerase II"/>
    <property type="evidence" value="ECO:0007669"/>
    <property type="project" value="TreeGrafter"/>
</dbReference>
<dbReference type="PANTHER" id="PTHR37534:SF25">
    <property type="entry name" value="ZN(II)2CYS6 TRANSCRIPTION FACTOR (EUROFUNG)"/>
    <property type="match status" value="1"/>
</dbReference>
<dbReference type="EMBL" id="ML993588">
    <property type="protein sequence ID" value="KAF2169398.1"/>
    <property type="molecule type" value="Genomic_DNA"/>
</dbReference>
<evidence type="ECO:0000256" key="3">
    <source>
        <dbReference type="SAM" id="MobiDB-lite"/>
    </source>
</evidence>
<keyword evidence="2" id="KW-0539">Nucleus</keyword>
<dbReference type="Proteomes" id="UP000799537">
    <property type="component" value="Unassembled WGS sequence"/>
</dbReference>
<proteinExistence type="predicted"/>
<evidence type="ECO:0000256" key="1">
    <source>
        <dbReference type="ARBA" id="ARBA00004123"/>
    </source>
</evidence>
<dbReference type="PROSITE" id="PS50048">
    <property type="entry name" value="ZN2_CY6_FUNGAL_2"/>
    <property type="match status" value="1"/>
</dbReference>
<dbReference type="PANTHER" id="PTHR37534">
    <property type="entry name" value="TRANSCRIPTIONAL ACTIVATOR PROTEIN UGA3"/>
    <property type="match status" value="1"/>
</dbReference>
<dbReference type="CDD" id="cd12148">
    <property type="entry name" value="fungal_TF_MHR"/>
    <property type="match status" value="1"/>
</dbReference>
<dbReference type="AlphaFoldDB" id="A0A6A6CT90"/>
<dbReference type="OrthoDB" id="407832at2759"/>
<feature type="domain" description="Zn(2)-C6 fungal-type" evidence="4">
    <location>
        <begin position="45"/>
        <end position="75"/>
    </location>
</feature>
<name>A0A6A6CT90_ZASCE</name>
<sequence length="528" mass="59671">MNPRSNLELQAGAGKDPSHKPQRFSRSKKGACLVAEAYTAQKLTQCLVCRRRHVKCDETRPSCQRCARGKRICEYSSFEEQEANLASNHDGADNENRASPRPQPPTVGHPSATSPPFRQSLESLSTTVSALELDCLGSDHTSLPVPSRPCSDRLLFRLFSHYTEVVAPWLALTDPDQHFRHVVPHEAFSFPILFNAIIALSAQQLHMLHGLDIGIADLFHQRCIVALIAALSHQVLAADGRVLAATVILRMFEMLRQTDNRDPQHHLLGSCSLVELPTEEGNFHELRVAAFWVYLRQDVHMAERHQRCTLLNLNHSFVNIEGRLWLNNCDDNPANHVTCLFARTLNYCFASAAERDDHEFNALTNELDNWFGSLPPAYAPVFQGPNLIDRQTQFPVLWYLADWHVFALQTFHMAKLLLNLHAPPITTRGIEALQSMREQELKFVVSVLPIHVKLLESMLASICASADWLVPGVGKHKRNSPKPNTGLINQRIHHLLPCLIAAAQNRRLEKNRYVCCRIRKFMMLSFVS</sequence>